<sequence>MVGGETRVRGESVEDREVNEIFETQVDEITAEGGGVSGAPPRQHSIYQHVIF</sequence>
<evidence type="ECO:0000313" key="1">
    <source>
        <dbReference type="EMBL" id="QHT14518.1"/>
    </source>
</evidence>
<dbReference type="AlphaFoldDB" id="A0A6C0DC86"/>
<name>A0A6C0DC86_9ZZZZ</name>
<dbReference type="EMBL" id="MN739586">
    <property type="protein sequence ID" value="QHT14518.1"/>
    <property type="molecule type" value="Genomic_DNA"/>
</dbReference>
<protein>
    <submittedName>
        <fullName evidence="1">Uncharacterized protein</fullName>
    </submittedName>
</protein>
<reference evidence="1" key="1">
    <citation type="journal article" date="2020" name="Nature">
        <title>Giant virus diversity and host interactions through global metagenomics.</title>
        <authorList>
            <person name="Schulz F."/>
            <person name="Roux S."/>
            <person name="Paez-Espino D."/>
            <person name="Jungbluth S."/>
            <person name="Walsh D.A."/>
            <person name="Denef V.J."/>
            <person name="McMahon K.D."/>
            <person name="Konstantinidis K.T."/>
            <person name="Eloe-Fadrosh E.A."/>
            <person name="Kyrpides N.C."/>
            <person name="Woyke T."/>
        </authorList>
    </citation>
    <scope>NUCLEOTIDE SEQUENCE</scope>
    <source>
        <strain evidence="1">GVMAG-M-3300023174-141</strain>
    </source>
</reference>
<accession>A0A6C0DC86</accession>
<organism evidence="1">
    <name type="scientific">viral metagenome</name>
    <dbReference type="NCBI Taxonomy" id="1070528"/>
    <lineage>
        <taxon>unclassified sequences</taxon>
        <taxon>metagenomes</taxon>
        <taxon>organismal metagenomes</taxon>
    </lineage>
</organism>
<proteinExistence type="predicted"/>